<keyword evidence="2" id="KW-1185">Reference proteome</keyword>
<sequence>MESTEVCVYQMFTRDVGCCAKEGIVLVRFKEKARRLEVKLYENKIK</sequence>
<name>B1C6K3_9FIRM</name>
<protein>
    <submittedName>
        <fullName evidence="1">Uncharacterized protein</fullName>
    </submittedName>
</protein>
<comment type="caution">
    <text evidence="1">The sequence shown here is derived from an EMBL/GenBank/DDBJ whole genome shotgun (WGS) entry which is preliminary data.</text>
</comment>
<dbReference type="GeneID" id="98001506"/>
<reference evidence="1" key="2">
    <citation type="submission" date="2013-08" db="EMBL/GenBank/DDBJ databases">
        <title>Draft genome sequence of Anaerofustis stercorihominis (DSM 17244).</title>
        <authorList>
            <person name="Sudarsanam P."/>
            <person name="Ley R."/>
            <person name="Guruge J."/>
            <person name="Turnbaugh P.J."/>
            <person name="Mahowald M."/>
            <person name="Liep D."/>
            <person name="Gordon J."/>
        </authorList>
    </citation>
    <scope>NUCLEOTIDE SEQUENCE</scope>
    <source>
        <strain evidence="1">DSM 17244</strain>
    </source>
</reference>
<evidence type="ECO:0000313" key="1">
    <source>
        <dbReference type="EMBL" id="EDS73488.1"/>
    </source>
</evidence>
<dbReference type="HOGENOM" id="CLU_3179498_0_0_9"/>
<evidence type="ECO:0000313" key="2">
    <source>
        <dbReference type="Proteomes" id="UP000005178"/>
    </source>
</evidence>
<organism evidence="1 2">
    <name type="scientific">Anaerofustis stercorihominis DSM 17244</name>
    <dbReference type="NCBI Taxonomy" id="445971"/>
    <lineage>
        <taxon>Bacteria</taxon>
        <taxon>Bacillati</taxon>
        <taxon>Bacillota</taxon>
        <taxon>Clostridia</taxon>
        <taxon>Eubacteriales</taxon>
        <taxon>Eubacteriaceae</taxon>
        <taxon>Anaerofustis</taxon>
    </lineage>
</organism>
<dbReference type="SUPFAM" id="SSF55909">
    <property type="entry name" value="Pentein"/>
    <property type="match status" value="1"/>
</dbReference>
<proteinExistence type="predicted"/>
<accession>B1C6K3</accession>
<gene>
    <name evidence="1" type="ORF">ANASTE_00343</name>
</gene>
<dbReference type="Gene3D" id="3.75.10.10">
    <property type="entry name" value="L-arginine/glycine Amidinotransferase, Chain A"/>
    <property type="match status" value="1"/>
</dbReference>
<dbReference type="OrthoDB" id="9807502at2"/>
<dbReference type="EMBL" id="ABIL02000004">
    <property type="protein sequence ID" value="EDS73488.1"/>
    <property type="molecule type" value="Genomic_DNA"/>
</dbReference>
<dbReference type="Proteomes" id="UP000005178">
    <property type="component" value="Unassembled WGS sequence"/>
</dbReference>
<dbReference type="AlphaFoldDB" id="B1C6K3"/>
<reference evidence="1" key="1">
    <citation type="submission" date="2008-01" db="EMBL/GenBank/DDBJ databases">
        <authorList>
            <person name="Fulton L."/>
            <person name="Clifton S."/>
            <person name="Fulton B."/>
            <person name="Xu J."/>
            <person name="Minx P."/>
            <person name="Pepin K.H."/>
            <person name="Johnson M."/>
            <person name="Thiruvilangam P."/>
            <person name="Bhonagiri V."/>
            <person name="Nash W.E."/>
            <person name="Mardis E.R."/>
            <person name="Wilson R.K."/>
        </authorList>
    </citation>
    <scope>NUCLEOTIDE SEQUENCE [LARGE SCALE GENOMIC DNA]</scope>
    <source>
        <strain evidence="1">DSM 17244</strain>
    </source>
</reference>
<dbReference type="RefSeq" id="WP_007049797.1">
    <property type="nucleotide sequence ID" value="NZ_DS560018.1"/>
</dbReference>